<evidence type="ECO:0000313" key="1">
    <source>
        <dbReference type="EMBL" id="HHY29002.1"/>
    </source>
</evidence>
<evidence type="ECO:0000313" key="2">
    <source>
        <dbReference type="Proteomes" id="UP000553059"/>
    </source>
</evidence>
<gene>
    <name evidence="1" type="ORF">GX523_20090</name>
</gene>
<reference evidence="1 2" key="1">
    <citation type="journal article" date="2020" name="Biotechnol. Biofuels">
        <title>New insights from the biogas microbiome by comprehensive genome-resolved metagenomics of nearly 1600 species originating from multiple anaerobic digesters.</title>
        <authorList>
            <person name="Campanaro S."/>
            <person name="Treu L."/>
            <person name="Rodriguez-R L.M."/>
            <person name="Kovalovszki A."/>
            <person name="Ziels R.M."/>
            <person name="Maus I."/>
            <person name="Zhu X."/>
            <person name="Kougias P.G."/>
            <person name="Basile A."/>
            <person name="Luo G."/>
            <person name="Schluter A."/>
            <person name="Konstantinidis K.T."/>
            <person name="Angelidaki I."/>
        </authorList>
    </citation>
    <scope>NUCLEOTIDE SEQUENCE [LARGE SCALE GENOMIC DNA]</scope>
    <source>
        <strain evidence="1">AS05jafATM_4</strain>
    </source>
</reference>
<dbReference type="Proteomes" id="UP000553059">
    <property type="component" value="Unassembled WGS sequence"/>
</dbReference>
<organism evidence="1 2">
    <name type="scientific">Desulfitobacterium dehalogenans</name>
    <dbReference type="NCBI Taxonomy" id="36854"/>
    <lineage>
        <taxon>Bacteria</taxon>
        <taxon>Bacillati</taxon>
        <taxon>Bacillota</taxon>
        <taxon>Clostridia</taxon>
        <taxon>Eubacteriales</taxon>
        <taxon>Desulfitobacteriaceae</taxon>
        <taxon>Desulfitobacterium</taxon>
    </lineage>
</organism>
<dbReference type="AlphaFoldDB" id="A0A7C6Z7N6"/>
<accession>A0A7C6Z7N6</accession>
<comment type="caution">
    <text evidence="1">The sequence shown here is derived from an EMBL/GenBank/DDBJ whole genome shotgun (WGS) entry which is preliminary data.</text>
</comment>
<protein>
    <submittedName>
        <fullName evidence="1">Uncharacterized protein</fullName>
    </submittedName>
</protein>
<dbReference type="EMBL" id="DUTF01000425">
    <property type="protein sequence ID" value="HHY29002.1"/>
    <property type="molecule type" value="Genomic_DNA"/>
</dbReference>
<proteinExistence type="predicted"/>
<name>A0A7C6Z7N6_9FIRM</name>
<sequence>MKLCQIVNGVAWWIFEAEEMPEFANAPGVVLKDITDLDPQPQEGWLYNEATDSFSPPESQPLPEPPISLEEITAQTLLNTEYLVCLSEIQYNF</sequence>